<dbReference type="SUPFAM" id="SSF55811">
    <property type="entry name" value="Nudix"/>
    <property type="match status" value="1"/>
</dbReference>
<comment type="caution">
    <text evidence="1">The sequence shown here is derived from an EMBL/GenBank/DDBJ whole genome shotgun (WGS) entry which is preliminary data.</text>
</comment>
<sequence>MPEPAVPPVEHARGRLLGSGRYEYREHGFVVTSPDGRGRRLVRHVLHRGDSAYVLPVDWSSRRVALCRQFRAGKYLAGAADGHRAADDRTAADGWTLEIPGGLIEPDADPVETARRECVCLHSAFAQAYSSVA</sequence>
<gene>
    <name evidence="1" type="ORF">ACFPCY_10355</name>
</gene>
<accession>A0ABV9TW90</accession>
<dbReference type="Gene3D" id="3.90.79.10">
    <property type="entry name" value="Nucleoside Triphosphate Pyrophosphohydrolase"/>
    <property type="match status" value="1"/>
</dbReference>
<protein>
    <submittedName>
        <fullName evidence="1">NUDIX domain-containing protein</fullName>
    </submittedName>
</protein>
<evidence type="ECO:0000313" key="2">
    <source>
        <dbReference type="Proteomes" id="UP001595872"/>
    </source>
</evidence>
<dbReference type="InterPro" id="IPR015797">
    <property type="entry name" value="NUDIX_hydrolase-like_dom_sf"/>
</dbReference>
<evidence type="ECO:0000313" key="1">
    <source>
        <dbReference type="EMBL" id="MFC4907723.1"/>
    </source>
</evidence>
<organism evidence="1 2">
    <name type="scientific">Actinomadura gamaensis</name>
    <dbReference type="NCBI Taxonomy" id="1763541"/>
    <lineage>
        <taxon>Bacteria</taxon>
        <taxon>Bacillati</taxon>
        <taxon>Actinomycetota</taxon>
        <taxon>Actinomycetes</taxon>
        <taxon>Streptosporangiales</taxon>
        <taxon>Thermomonosporaceae</taxon>
        <taxon>Actinomadura</taxon>
    </lineage>
</organism>
<proteinExistence type="predicted"/>
<name>A0ABV9TW90_9ACTN</name>
<dbReference type="EMBL" id="JBHSIT010000002">
    <property type="protein sequence ID" value="MFC4907723.1"/>
    <property type="molecule type" value="Genomic_DNA"/>
</dbReference>
<reference evidence="2" key="1">
    <citation type="journal article" date="2019" name="Int. J. Syst. Evol. Microbiol.">
        <title>The Global Catalogue of Microorganisms (GCM) 10K type strain sequencing project: providing services to taxonomists for standard genome sequencing and annotation.</title>
        <authorList>
            <consortium name="The Broad Institute Genomics Platform"/>
            <consortium name="The Broad Institute Genome Sequencing Center for Infectious Disease"/>
            <person name="Wu L."/>
            <person name="Ma J."/>
        </authorList>
    </citation>
    <scope>NUCLEOTIDE SEQUENCE [LARGE SCALE GENOMIC DNA]</scope>
    <source>
        <strain evidence="2">KLKA75</strain>
    </source>
</reference>
<dbReference type="RefSeq" id="WP_378253713.1">
    <property type="nucleotide sequence ID" value="NZ_JBHSIT010000002.1"/>
</dbReference>
<dbReference type="Proteomes" id="UP001595872">
    <property type="component" value="Unassembled WGS sequence"/>
</dbReference>
<keyword evidence="2" id="KW-1185">Reference proteome</keyword>